<dbReference type="Pfam" id="PF13561">
    <property type="entry name" value="adh_short_C2"/>
    <property type="match status" value="1"/>
</dbReference>
<dbReference type="AlphaFoldDB" id="A0AAW0S869"/>
<organism evidence="1 2">
    <name type="scientific">Beauveria asiatica</name>
    <dbReference type="NCBI Taxonomy" id="1069075"/>
    <lineage>
        <taxon>Eukaryota</taxon>
        <taxon>Fungi</taxon>
        <taxon>Dikarya</taxon>
        <taxon>Ascomycota</taxon>
        <taxon>Pezizomycotina</taxon>
        <taxon>Sordariomycetes</taxon>
        <taxon>Hypocreomycetidae</taxon>
        <taxon>Hypocreales</taxon>
        <taxon>Cordycipitaceae</taxon>
        <taxon>Beauveria</taxon>
    </lineage>
</organism>
<name>A0AAW0S869_9HYPO</name>
<dbReference type="SUPFAM" id="SSF51735">
    <property type="entry name" value="NAD(P)-binding Rossmann-fold domains"/>
    <property type="match status" value="1"/>
</dbReference>
<evidence type="ECO:0000313" key="1">
    <source>
        <dbReference type="EMBL" id="KAK8149936.1"/>
    </source>
</evidence>
<dbReference type="EMBL" id="JAAHCF010000033">
    <property type="protein sequence ID" value="KAK8149936.1"/>
    <property type="molecule type" value="Genomic_DNA"/>
</dbReference>
<reference evidence="1 2" key="1">
    <citation type="submission" date="2020-02" db="EMBL/GenBank/DDBJ databases">
        <title>Comparative genomics of the hypocrealean fungal genus Beauvera.</title>
        <authorList>
            <person name="Showalter D.N."/>
            <person name="Bushley K.E."/>
            <person name="Rehner S.A."/>
        </authorList>
    </citation>
    <scope>NUCLEOTIDE SEQUENCE [LARGE SCALE GENOMIC DNA]</scope>
    <source>
        <strain evidence="1 2">ARSEF4384</strain>
    </source>
</reference>
<proteinExistence type="predicted"/>
<protein>
    <submittedName>
        <fullName evidence="1">Uncharacterized protein</fullName>
    </submittedName>
</protein>
<gene>
    <name evidence="1" type="ORF">G3M48_005028</name>
</gene>
<comment type="caution">
    <text evidence="1">The sequence shown here is derived from an EMBL/GenBank/DDBJ whole genome shotgun (WGS) entry which is preliminary data.</text>
</comment>
<dbReference type="InterPro" id="IPR036291">
    <property type="entry name" value="NAD(P)-bd_dom_sf"/>
</dbReference>
<keyword evidence="2" id="KW-1185">Reference proteome</keyword>
<accession>A0AAW0S869</accession>
<evidence type="ECO:0000313" key="2">
    <source>
        <dbReference type="Proteomes" id="UP001397290"/>
    </source>
</evidence>
<dbReference type="InterPro" id="IPR002347">
    <property type="entry name" value="SDR_fam"/>
</dbReference>
<dbReference type="Gene3D" id="3.40.50.720">
    <property type="entry name" value="NAD(P)-binding Rossmann-like Domain"/>
    <property type="match status" value="1"/>
</dbReference>
<sequence>MQERPASEWEEAQRRFVPEWGGQFGVLPARRPRLEAHGTMHVANRRRKENGQLNGVVVAAAAAAAAFIPDDAGARLLGGRHYEHAGDKLHTAVIQLARSLAMEWSPLRDDGSGGIRVKCVSPGHVETPIVISSWSSLKRDPGMKKKSISANMTGRLATTGEFKPAASFMTENNLVIDRGLTAW</sequence>
<dbReference type="Proteomes" id="UP001397290">
    <property type="component" value="Unassembled WGS sequence"/>
</dbReference>